<dbReference type="PANTHER" id="PTHR47396:SF1">
    <property type="entry name" value="ATP-DEPENDENT HELICASE IRC3-RELATED"/>
    <property type="match status" value="1"/>
</dbReference>
<evidence type="ECO:0000256" key="1">
    <source>
        <dbReference type="SAM" id="Coils"/>
    </source>
</evidence>
<dbReference type="SUPFAM" id="SSF56024">
    <property type="entry name" value="Phospholipase D/nuclease"/>
    <property type="match status" value="1"/>
</dbReference>
<dbReference type="InterPro" id="IPR025202">
    <property type="entry name" value="PLD-like_dom"/>
</dbReference>
<dbReference type="Proteomes" id="UP000295504">
    <property type="component" value="Unassembled WGS sequence"/>
</dbReference>
<dbReference type="InterPro" id="IPR050742">
    <property type="entry name" value="Helicase_Restrict-Modif_Enz"/>
</dbReference>
<accession>A0A4R2T8E8</accession>
<organism evidence="4 5">
    <name type="scientific">Serpentinicella alkaliphila</name>
    <dbReference type="NCBI Taxonomy" id="1734049"/>
    <lineage>
        <taxon>Bacteria</taxon>
        <taxon>Bacillati</taxon>
        <taxon>Bacillota</taxon>
        <taxon>Clostridia</taxon>
        <taxon>Peptostreptococcales</taxon>
        <taxon>Natronincolaceae</taxon>
        <taxon>Serpentinicella</taxon>
    </lineage>
</organism>
<keyword evidence="1" id="KW-0175">Coiled coil</keyword>
<dbReference type="CDD" id="cd18785">
    <property type="entry name" value="SF2_C"/>
    <property type="match status" value="1"/>
</dbReference>
<reference evidence="4 5" key="1">
    <citation type="submission" date="2019-03" db="EMBL/GenBank/DDBJ databases">
        <title>Genomic Encyclopedia of Type Strains, Phase IV (KMG-IV): sequencing the most valuable type-strain genomes for metagenomic binning, comparative biology and taxonomic classification.</title>
        <authorList>
            <person name="Goeker M."/>
        </authorList>
    </citation>
    <scope>NUCLEOTIDE SEQUENCE [LARGE SCALE GENOMIC DNA]</scope>
    <source>
        <strain evidence="4 5">DSM 100013</strain>
    </source>
</reference>
<dbReference type="PROSITE" id="PS51192">
    <property type="entry name" value="HELICASE_ATP_BIND_1"/>
    <property type="match status" value="1"/>
</dbReference>
<dbReference type="CDD" id="cd17926">
    <property type="entry name" value="DEXHc_RE"/>
    <property type="match status" value="1"/>
</dbReference>
<dbReference type="PROSITE" id="PS51194">
    <property type="entry name" value="HELICASE_CTER"/>
    <property type="match status" value="1"/>
</dbReference>
<dbReference type="InterPro" id="IPR001650">
    <property type="entry name" value="Helicase_C-like"/>
</dbReference>
<dbReference type="InterPro" id="IPR006935">
    <property type="entry name" value="Helicase/UvrB_N"/>
</dbReference>
<dbReference type="GO" id="GO:0005524">
    <property type="term" value="F:ATP binding"/>
    <property type="evidence" value="ECO:0007669"/>
    <property type="project" value="InterPro"/>
</dbReference>
<dbReference type="InterPro" id="IPR027417">
    <property type="entry name" value="P-loop_NTPase"/>
</dbReference>
<protein>
    <recommendedName>
        <fullName evidence="6">Superfamily II DNA or RNA helicase</fullName>
    </recommendedName>
</protein>
<dbReference type="GO" id="GO:0000403">
    <property type="term" value="F:Y-form DNA binding"/>
    <property type="evidence" value="ECO:0007669"/>
    <property type="project" value="TreeGrafter"/>
</dbReference>
<keyword evidence="5" id="KW-1185">Reference proteome</keyword>
<evidence type="ECO:0000259" key="2">
    <source>
        <dbReference type="PROSITE" id="PS51192"/>
    </source>
</evidence>
<name>A0A4R2T8E8_9FIRM</name>
<dbReference type="InterPro" id="IPR054347">
    <property type="entry name" value="TOTE_primase"/>
</dbReference>
<evidence type="ECO:0008006" key="6">
    <source>
        <dbReference type="Google" id="ProtNLM"/>
    </source>
</evidence>
<gene>
    <name evidence="4" type="ORF">EDD79_104415</name>
</gene>
<sequence length="969" mass="111919">MEYKILLERYERLLEENRILKNENKILKEQLNTGYSIYDIEDREVTSICEDKNIKTSEIKVNSINKDSSASEKIKLFMNLFKGRPDVYAKRWQDKVGKSGYSPVCLNEWKKGVCNKPQIKCSKCNNKKYASLNEHIIEKHLKGQEVLGIYPMLEDESCYFLAIDFDDSGWQNDVTAIIEICNEKNIPASVERSRSGNGAHLWFFFEEKISATLARKLGTAILTYAMMQRHEIKFKSYDRLFPNQDTMPKGGLGNLIALPLQLYARKNNNSSFVDNKFNSYEDQWKYLDSVQKLNESEVKLIISELCNDNELGELRTSDDQIPKPWQTNTVKVEINKFDFPYKIYAIKANMLYIKKEGFSNKSLNIIKRLASFKNPDFYKAQAMRISTYGKPRIISLCDETDDYLCLPRGCELDLVSLLKVYEIPIEWEDERFYQKTINAKFVRKLREEQEEPVKEMLQYDNGVLSATTAFGKTVIGAKLIAERKLNTLILVHTRQLLEQWKERLGEFLQINEVLPKEEVNKRGRKKKFSIIGQIGAGKNNPSGLIDIAIMQSVVTGDEVKDFVREYGMVIVDECHHVPAFSFEQIMKNINAKYVYGLTATPIRKDGHHPIIFMHCGPVRYKVNPLQQAKKRPFEHYIIPRFTSFRSSQTENEQRWTMGEIYSDICKNDIRNQLIIKDVLQALSQGRNPIILTERTSHVEILAHNLKEKLVNVVILTGRMSAKHRKNELEKLNVMHVENNTVIVATGRLVGEGFDMPRLDTLFLAMPIAWKGTISQYAGRLHRLYEGKSEVQIYDYIDIHINVLERMYQKRLKGYAAIGYSIKSDSKSFSDFNSIFNNGNFLTAFIEDILAAKSHIIIVSPYINKKGLDLTLNKFIEVLKSGVKITVVTRPETDHKEKDRFNIACRINDIEKIGVNVVFKSDINQKFAVIDQEIVWYGSINILSSNRLDENIIRLENVNIADELLSNIDM</sequence>
<dbReference type="OrthoDB" id="9802848at2"/>
<dbReference type="GO" id="GO:0061749">
    <property type="term" value="F:forked DNA-dependent helicase activity"/>
    <property type="evidence" value="ECO:0007669"/>
    <property type="project" value="TreeGrafter"/>
</dbReference>
<evidence type="ECO:0000313" key="5">
    <source>
        <dbReference type="Proteomes" id="UP000295504"/>
    </source>
</evidence>
<proteinExistence type="predicted"/>
<evidence type="ECO:0000259" key="3">
    <source>
        <dbReference type="PROSITE" id="PS51194"/>
    </source>
</evidence>
<evidence type="ECO:0000313" key="4">
    <source>
        <dbReference type="EMBL" id="TCP97856.1"/>
    </source>
</evidence>
<dbReference type="PANTHER" id="PTHR47396">
    <property type="entry name" value="TYPE I RESTRICTION ENZYME ECOKI R PROTEIN"/>
    <property type="match status" value="1"/>
</dbReference>
<dbReference type="EMBL" id="SLYC01000044">
    <property type="protein sequence ID" value="TCP97856.1"/>
    <property type="molecule type" value="Genomic_DNA"/>
</dbReference>
<dbReference type="AlphaFoldDB" id="A0A4R2T8E8"/>
<dbReference type="Gene3D" id="3.40.50.300">
    <property type="entry name" value="P-loop containing nucleotide triphosphate hydrolases"/>
    <property type="match status" value="2"/>
</dbReference>
<dbReference type="InterPro" id="IPR014001">
    <property type="entry name" value="Helicase_ATP-bd"/>
</dbReference>
<dbReference type="Pfam" id="PF04851">
    <property type="entry name" value="ResIII"/>
    <property type="match status" value="1"/>
</dbReference>
<feature type="domain" description="Helicase C-terminal" evidence="3">
    <location>
        <begin position="674"/>
        <end position="829"/>
    </location>
</feature>
<dbReference type="GO" id="GO:0016787">
    <property type="term" value="F:hydrolase activity"/>
    <property type="evidence" value="ECO:0007669"/>
    <property type="project" value="InterPro"/>
</dbReference>
<dbReference type="CDD" id="cd09126">
    <property type="entry name" value="PLDc_C_DEXD_like"/>
    <property type="match status" value="1"/>
</dbReference>
<dbReference type="SMART" id="SM00487">
    <property type="entry name" value="DEXDc"/>
    <property type="match status" value="1"/>
</dbReference>
<dbReference type="Pfam" id="PF13091">
    <property type="entry name" value="PLDc_2"/>
    <property type="match status" value="1"/>
</dbReference>
<dbReference type="SUPFAM" id="SSF52540">
    <property type="entry name" value="P-loop containing nucleoside triphosphate hydrolases"/>
    <property type="match status" value="2"/>
</dbReference>
<feature type="coiled-coil region" evidence="1">
    <location>
        <begin position="3"/>
        <end position="30"/>
    </location>
</feature>
<dbReference type="GO" id="GO:0036121">
    <property type="term" value="F:double-stranded DNA helicase activity"/>
    <property type="evidence" value="ECO:0007669"/>
    <property type="project" value="TreeGrafter"/>
</dbReference>
<dbReference type="Pfam" id="PF22548">
    <property type="entry name" value="AEP-TOTE"/>
    <property type="match status" value="1"/>
</dbReference>
<feature type="domain" description="Helicase ATP-binding" evidence="2">
    <location>
        <begin position="453"/>
        <end position="619"/>
    </location>
</feature>
<dbReference type="RefSeq" id="WP_132849445.1">
    <property type="nucleotide sequence ID" value="NZ_CP058648.1"/>
</dbReference>
<dbReference type="Gene3D" id="3.30.870.10">
    <property type="entry name" value="Endonuclease Chain A"/>
    <property type="match status" value="1"/>
</dbReference>
<comment type="caution">
    <text evidence="4">The sequence shown here is derived from an EMBL/GenBank/DDBJ whole genome shotgun (WGS) entry which is preliminary data.</text>
</comment>
<dbReference type="Pfam" id="PF00271">
    <property type="entry name" value="Helicase_C"/>
    <property type="match status" value="1"/>
</dbReference>